<dbReference type="InterPro" id="IPR013435">
    <property type="entry name" value="Mobile_mystery_prot_A"/>
</dbReference>
<dbReference type="PROSITE" id="PS50943">
    <property type="entry name" value="HTH_CROC1"/>
    <property type="match status" value="1"/>
</dbReference>
<dbReference type="RefSeq" id="WP_345542154.1">
    <property type="nucleotide sequence ID" value="NZ_BAABGJ010000081.1"/>
</dbReference>
<organism evidence="2 3">
    <name type="scientific">Variovorax defluvii</name>
    <dbReference type="NCBI Taxonomy" id="913761"/>
    <lineage>
        <taxon>Bacteria</taxon>
        <taxon>Pseudomonadati</taxon>
        <taxon>Pseudomonadota</taxon>
        <taxon>Betaproteobacteria</taxon>
        <taxon>Burkholderiales</taxon>
        <taxon>Comamonadaceae</taxon>
        <taxon>Variovorax</taxon>
    </lineage>
</organism>
<reference evidence="3" key="1">
    <citation type="journal article" date="2019" name="Int. J. Syst. Evol. Microbiol.">
        <title>The Global Catalogue of Microorganisms (GCM) 10K type strain sequencing project: providing services to taxonomists for standard genome sequencing and annotation.</title>
        <authorList>
            <consortium name="The Broad Institute Genomics Platform"/>
            <consortium name="The Broad Institute Genome Sequencing Center for Infectious Disease"/>
            <person name="Wu L."/>
            <person name="Ma J."/>
        </authorList>
    </citation>
    <scope>NUCLEOTIDE SEQUENCE [LARGE SCALE GENOMIC DNA]</scope>
    <source>
        <strain evidence="3">JCM 17804</strain>
    </source>
</reference>
<name>A0ABP8IIR1_9BURK</name>
<gene>
    <name evidence="2" type="ORF">GCM10023165_56160</name>
</gene>
<dbReference type="CDD" id="cd00093">
    <property type="entry name" value="HTH_XRE"/>
    <property type="match status" value="1"/>
</dbReference>
<dbReference type="Pfam" id="PF13560">
    <property type="entry name" value="HTH_31"/>
    <property type="match status" value="1"/>
</dbReference>
<dbReference type="SUPFAM" id="SSF47413">
    <property type="entry name" value="lambda repressor-like DNA-binding domains"/>
    <property type="match status" value="1"/>
</dbReference>
<dbReference type="SMART" id="SM00530">
    <property type="entry name" value="HTH_XRE"/>
    <property type="match status" value="1"/>
</dbReference>
<comment type="caution">
    <text evidence="2">The sequence shown here is derived from an EMBL/GenBank/DDBJ whole genome shotgun (WGS) entry which is preliminary data.</text>
</comment>
<sequence length="151" mass="17014">MYLAQLRLEQVDAALAPYHELREMRPPGGGWLRAVREALGLTVRQQAARVGISASSLHKSEQSEADGRISLAQLRKLADGLDCEVVYGLVPRKPLTEMVEEQANRIAASEVMGVAHSMTLEDQRPSEPYLRRQLDQRRNELLAGKRSKLWR</sequence>
<protein>
    <submittedName>
        <fullName evidence="2">Mobile mystery protein A</fullName>
    </submittedName>
</protein>
<dbReference type="Gene3D" id="1.10.260.40">
    <property type="entry name" value="lambda repressor-like DNA-binding domains"/>
    <property type="match status" value="1"/>
</dbReference>
<evidence type="ECO:0000313" key="3">
    <source>
        <dbReference type="Proteomes" id="UP001500975"/>
    </source>
</evidence>
<evidence type="ECO:0000259" key="1">
    <source>
        <dbReference type="PROSITE" id="PS50943"/>
    </source>
</evidence>
<feature type="domain" description="HTH cro/C1-type" evidence="1">
    <location>
        <begin position="32"/>
        <end position="89"/>
    </location>
</feature>
<dbReference type="NCBIfam" id="TIGR02612">
    <property type="entry name" value="mob_myst_A"/>
    <property type="match status" value="1"/>
</dbReference>
<accession>A0ABP8IIR1</accession>
<proteinExistence type="predicted"/>
<keyword evidence="3" id="KW-1185">Reference proteome</keyword>
<dbReference type="InterPro" id="IPR010982">
    <property type="entry name" value="Lambda_DNA-bd_dom_sf"/>
</dbReference>
<evidence type="ECO:0000313" key="2">
    <source>
        <dbReference type="EMBL" id="GAA4359729.1"/>
    </source>
</evidence>
<dbReference type="InterPro" id="IPR001387">
    <property type="entry name" value="Cro/C1-type_HTH"/>
</dbReference>
<dbReference type="EMBL" id="BAABGJ010000081">
    <property type="protein sequence ID" value="GAA4359729.1"/>
    <property type="molecule type" value="Genomic_DNA"/>
</dbReference>
<dbReference type="Proteomes" id="UP001500975">
    <property type="component" value="Unassembled WGS sequence"/>
</dbReference>